<evidence type="ECO:0000256" key="1">
    <source>
        <dbReference type="ARBA" id="ARBA00023125"/>
    </source>
</evidence>
<dbReference type="Pfam" id="PF01381">
    <property type="entry name" value="HTH_3"/>
    <property type="match status" value="1"/>
</dbReference>
<feature type="domain" description="HTH cro/C1-type" evidence="2">
    <location>
        <begin position="6"/>
        <end position="60"/>
    </location>
</feature>
<evidence type="ECO:0000313" key="4">
    <source>
        <dbReference type="Proteomes" id="UP000613743"/>
    </source>
</evidence>
<dbReference type="RefSeq" id="WP_188923107.1">
    <property type="nucleotide sequence ID" value="NZ_BMPZ01000022.1"/>
</dbReference>
<protein>
    <recommendedName>
        <fullName evidence="2">HTH cro/C1-type domain-containing protein</fullName>
    </recommendedName>
</protein>
<keyword evidence="1" id="KW-0238">DNA-binding</keyword>
<reference evidence="3" key="2">
    <citation type="submission" date="2020-09" db="EMBL/GenBank/DDBJ databases">
        <authorList>
            <person name="Sun Q."/>
            <person name="Ohkuma M."/>
        </authorList>
    </citation>
    <scope>NUCLEOTIDE SEQUENCE</scope>
    <source>
        <strain evidence="3">JCM 30804</strain>
    </source>
</reference>
<proteinExistence type="predicted"/>
<dbReference type="AlphaFoldDB" id="A0A917NDZ0"/>
<dbReference type="CDD" id="cd00093">
    <property type="entry name" value="HTH_XRE"/>
    <property type="match status" value="1"/>
</dbReference>
<dbReference type="SMART" id="SM00530">
    <property type="entry name" value="HTH_XRE"/>
    <property type="match status" value="1"/>
</dbReference>
<reference evidence="3" key="1">
    <citation type="journal article" date="2014" name="Int. J. Syst. Evol. Microbiol.">
        <title>Complete genome sequence of Corynebacterium casei LMG S-19264T (=DSM 44701T), isolated from a smear-ripened cheese.</title>
        <authorList>
            <consortium name="US DOE Joint Genome Institute (JGI-PGF)"/>
            <person name="Walter F."/>
            <person name="Albersmeier A."/>
            <person name="Kalinowski J."/>
            <person name="Ruckert C."/>
        </authorList>
    </citation>
    <scope>NUCLEOTIDE SEQUENCE</scope>
    <source>
        <strain evidence="3">JCM 30804</strain>
    </source>
</reference>
<dbReference type="PANTHER" id="PTHR46558:SF4">
    <property type="entry name" value="DNA-BIDING PHAGE PROTEIN"/>
    <property type="match status" value="1"/>
</dbReference>
<dbReference type="PANTHER" id="PTHR46558">
    <property type="entry name" value="TRACRIPTIONAL REGULATORY PROTEIN-RELATED-RELATED"/>
    <property type="match status" value="1"/>
</dbReference>
<evidence type="ECO:0000313" key="3">
    <source>
        <dbReference type="EMBL" id="GGI93555.1"/>
    </source>
</evidence>
<dbReference type="InterPro" id="IPR010982">
    <property type="entry name" value="Lambda_DNA-bd_dom_sf"/>
</dbReference>
<keyword evidence="4" id="KW-1185">Reference proteome</keyword>
<dbReference type="Gene3D" id="1.10.260.40">
    <property type="entry name" value="lambda repressor-like DNA-binding domains"/>
    <property type="match status" value="1"/>
</dbReference>
<comment type="caution">
    <text evidence="3">The sequence shown here is derived from an EMBL/GenBank/DDBJ whole genome shotgun (WGS) entry which is preliminary data.</text>
</comment>
<dbReference type="InterPro" id="IPR001387">
    <property type="entry name" value="Cro/C1-type_HTH"/>
</dbReference>
<dbReference type="Proteomes" id="UP000613743">
    <property type="component" value="Unassembled WGS sequence"/>
</dbReference>
<dbReference type="EMBL" id="BMPZ01000022">
    <property type="protein sequence ID" value="GGI93555.1"/>
    <property type="molecule type" value="Genomic_DNA"/>
</dbReference>
<dbReference type="GO" id="GO:0003677">
    <property type="term" value="F:DNA binding"/>
    <property type="evidence" value="ECO:0007669"/>
    <property type="project" value="UniProtKB-KW"/>
</dbReference>
<organism evidence="3 4">
    <name type="scientific">Shewanella gelidii</name>
    <dbReference type="NCBI Taxonomy" id="1642821"/>
    <lineage>
        <taxon>Bacteria</taxon>
        <taxon>Pseudomonadati</taxon>
        <taxon>Pseudomonadota</taxon>
        <taxon>Gammaproteobacteria</taxon>
        <taxon>Alteromonadales</taxon>
        <taxon>Shewanellaceae</taxon>
        <taxon>Shewanella</taxon>
    </lineage>
</organism>
<name>A0A917NDZ0_9GAMM</name>
<dbReference type="PROSITE" id="PS50943">
    <property type="entry name" value="HTH_CROC1"/>
    <property type="match status" value="1"/>
</dbReference>
<dbReference type="SUPFAM" id="SSF47413">
    <property type="entry name" value="lambda repressor-like DNA-binding domains"/>
    <property type="match status" value="1"/>
</dbReference>
<accession>A0A917NDZ0</accession>
<evidence type="ECO:0000259" key="2">
    <source>
        <dbReference type="PROSITE" id="PS50943"/>
    </source>
</evidence>
<gene>
    <name evidence="3" type="ORF">GCM10009332_33500</name>
</gene>
<sequence length="130" mass="14818">MLKDVLREARSKKNLKQEDVANILNITKQTYLKWENGATEPKASQIAALAKALDITPNEICQGELYTRYSLDQFIIELTATNARSELETLASWEHIPDHKAYLERLSIPSAEDFADEKYTHDLQALAGRR</sequence>